<feature type="transmembrane region" description="Helical" evidence="8">
    <location>
        <begin position="154"/>
        <end position="170"/>
    </location>
</feature>
<keyword evidence="11" id="KW-1185">Reference proteome</keyword>
<keyword evidence="5 8" id="KW-0812">Transmembrane</keyword>
<dbReference type="RefSeq" id="WP_183209893.1">
    <property type="nucleotide sequence ID" value="NZ_JAAAMM010000004.1"/>
</dbReference>
<evidence type="ECO:0000256" key="1">
    <source>
        <dbReference type="ARBA" id="ARBA00004651"/>
    </source>
</evidence>
<evidence type="ECO:0000256" key="3">
    <source>
        <dbReference type="ARBA" id="ARBA00022448"/>
    </source>
</evidence>
<dbReference type="InterPro" id="IPR004626">
    <property type="entry name" value="RarD"/>
</dbReference>
<feature type="transmembrane region" description="Helical" evidence="8">
    <location>
        <begin position="268"/>
        <end position="289"/>
    </location>
</feature>
<evidence type="ECO:0000256" key="6">
    <source>
        <dbReference type="ARBA" id="ARBA00022989"/>
    </source>
</evidence>
<reference evidence="10 11" key="1">
    <citation type="submission" date="2020-08" db="EMBL/GenBank/DDBJ databases">
        <title>Genomic Encyclopedia of Type Strains, Phase IV (KMG-IV): sequencing the most valuable type-strain genomes for metagenomic binning, comparative biology and taxonomic classification.</title>
        <authorList>
            <person name="Goeker M."/>
        </authorList>
    </citation>
    <scope>NUCLEOTIDE SEQUENCE [LARGE SCALE GENOMIC DNA]</scope>
    <source>
        <strain evidence="10 11">DSM 103570</strain>
    </source>
</reference>
<evidence type="ECO:0000256" key="2">
    <source>
        <dbReference type="ARBA" id="ARBA00007362"/>
    </source>
</evidence>
<evidence type="ECO:0000256" key="8">
    <source>
        <dbReference type="SAM" id="Phobius"/>
    </source>
</evidence>
<evidence type="ECO:0000313" key="10">
    <source>
        <dbReference type="EMBL" id="MBB4004315.1"/>
    </source>
</evidence>
<comment type="caution">
    <text evidence="10">The sequence shown here is derived from an EMBL/GenBank/DDBJ whole genome shotgun (WGS) entry which is preliminary data.</text>
</comment>
<proteinExistence type="inferred from homology"/>
<feature type="transmembrane region" description="Helical" evidence="8">
    <location>
        <begin position="182"/>
        <end position="202"/>
    </location>
</feature>
<dbReference type="NCBIfam" id="TIGR00688">
    <property type="entry name" value="rarD"/>
    <property type="match status" value="1"/>
</dbReference>
<organism evidence="10 11">
    <name type="scientific">Aurantimonas endophytica</name>
    <dbReference type="NCBI Taxonomy" id="1522175"/>
    <lineage>
        <taxon>Bacteria</taxon>
        <taxon>Pseudomonadati</taxon>
        <taxon>Pseudomonadota</taxon>
        <taxon>Alphaproteobacteria</taxon>
        <taxon>Hyphomicrobiales</taxon>
        <taxon>Aurantimonadaceae</taxon>
        <taxon>Aurantimonas</taxon>
    </lineage>
</organism>
<dbReference type="EMBL" id="JACIEM010000004">
    <property type="protein sequence ID" value="MBB4004315.1"/>
    <property type="molecule type" value="Genomic_DNA"/>
</dbReference>
<evidence type="ECO:0000256" key="4">
    <source>
        <dbReference type="ARBA" id="ARBA00022475"/>
    </source>
</evidence>
<evidence type="ECO:0000256" key="7">
    <source>
        <dbReference type="ARBA" id="ARBA00023136"/>
    </source>
</evidence>
<evidence type="ECO:0000313" key="11">
    <source>
        <dbReference type="Proteomes" id="UP000588647"/>
    </source>
</evidence>
<feature type="transmembrane region" description="Helical" evidence="8">
    <location>
        <begin position="214"/>
        <end position="233"/>
    </location>
</feature>
<comment type="similarity">
    <text evidence="2">Belongs to the EamA transporter family.</text>
</comment>
<protein>
    <submittedName>
        <fullName evidence="10">Chloramphenicol-sensitive protein RarD</fullName>
    </submittedName>
</protein>
<evidence type="ECO:0000256" key="5">
    <source>
        <dbReference type="ARBA" id="ARBA00022692"/>
    </source>
</evidence>
<evidence type="ECO:0000259" key="9">
    <source>
        <dbReference type="Pfam" id="PF00892"/>
    </source>
</evidence>
<feature type="domain" description="EamA" evidence="9">
    <location>
        <begin position="11"/>
        <end position="147"/>
    </location>
</feature>
<dbReference type="GO" id="GO:0005886">
    <property type="term" value="C:plasma membrane"/>
    <property type="evidence" value="ECO:0007669"/>
    <property type="project" value="UniProtKB-SubCell"/>
</dbReference>
<feature type="transmembrane region" description="Helical" evidence="8">
    <location>
        <begin position="131"/>
        <end position="148"/>
    </location>
</feature>
<gene>
    <name evidence="10" type="ORF">GGR03_003403</name>
</gene>
<keyword evidence="4" id="KW-1003">Cell membrane</keyword>
<dbReference type="SUPFAM" id="SSF103481">
    <property type="entry name" value="Multidrug resistance efflux transporter EmrE"/>
    <property type="match status" value="2"/>
</dbReference>
<feature type="transmembrane region" description="Helical" evidence="8">
    <location>
        <begin position="107"/>
        <end position="124"/>
    </location>
</feature>
<feature type="transmembrane region" description="Helical" evidence="8">
    <location>
        <begin position="42"/>
        <end position="63"/>
    </location>
</feature>
<dbReference type="InterPro" id="IPR000620">
    <property type="entry name" value="EamA_dom"/>
</dbReference>
<dbReference type="PANTHER" id="PTHR22911:SF137">
    <property type="entry name" value="SOLUTE CARRIER FAMILY 35 MEMBER G2-RELATED"/>
    <property type="match status" value="1"/>
</dbReference>
<dbReference type="Proteomes" id="UP000588647">
    <property type="component" value="Unassembled WGS sequence"/>
</dbReference>
<dbReference type="InterPro" id="IPR037185">
    <property type="entry name" value="EmrE-like"/>
</dbReference>
<feature type="transmembrane region" description="Helical" evidence="8">
    <location>
        <begin position="75"/>
        <end position="95"/>
    </location>
</feature>
<keyword evidence="7 8" id="KW-0472">Membrane</keyword>
<keyword evidence="3" id="KW-0813">Transport</keyword>
<sequence>MPAAETAQRQGFTYALGAFAIWGLILPIYMKLLADVSPLEIVGHRIIWAIPFALLILWWQGLLGGVWRHFTDLRTVALATMTAMLISVNWGTYVYAIVAGHAVEAALGYYINPLVNVVLGALVLGERPNRIQSMAIGLAAIGVAILTVKAGGLPWISLILAVTFGTYGLLRKMVPVGASEGFFLEVAILALPSVLVIAFFLPGEGHFLRNGWETAMLIGAGPLTAIPLILYAAGARLLHYSTIGILQYAVPTLIFLTAVFVFGEPFSVWQLVAFAFIWAALILYTVALFRSTRAERRARQAPVAGMPAEALLAGAAQPPSDQRVR</sequence>
<keyword evidence="6 8" id="KW-1133">Transmembrane helix</keyword>
<feature type="transmembrane region" description="Helical" evidence="8">
    <location>
        <begin position="12"/>
        <end position="30"/>
    </location>
</feature>
<feature type="transmembrane region" description="Helical" evidence="8">
    <location>
        <begin position="245"/>
        <end position="262"/>
    </location>
</feature>
<comment type="subcellular location">
    <subcellularLocation>
        <location evidence="1">Cell membrane</location>
        <topology evidence="1">Multi-pass membrane protein</topology>
    </subcellularLocation>
</comment>
<accession>A0A7W6HFJ4</accession>
<name>A0A7W6HFJ4_9HYPH</name>
<dbReference type="Pfam" id="PF00892">
    <property type="entry name" value="EamA"/>
    <property type="match status" value="1"/>
</dbReference>
<dbReference type="PANTHER" id="PTHR22911">
    <property type="entry name" value="ACYL-MALONYL CONDENSING ENZYME-RELATED"/>
    <property type="match status" value="1"/>
</dbReference>
<dbReference type="AlphaFoldDB" id="A0A7W6HFJ4"/>